<evidence type="ECO:0000313" key="2">
    <source>
        <dbReference type="EMBL" id="CDJ49102.1"/>
    </source>
</evidence>
<protein>
    <submittedName>
        <fullName evidence="2">Uncharacterized protein</fullName>
    </submittedName>
</protein>
<dbReference type="AlphaFoldDB" id="U6LFD6"/>
<feature type="compositionally biased region" description="Low complexity" evidence="1">
    <location>
        <begin position="51"/>
        <end position="73"/>
    </location>
</feature>
<evidence type="ECO:0000256" key="1">
    <source>
        <dbReference type="SAM" id="MobiDB-lite"/>
    </source>
</evidence>
<evidence type="ECO:0000313" key="3">
    <source>
        <dbReference type="Proteomes" id="UP000030750"/>
    </source>
</evidence>
<dbReference type="Proteomes" id="UP000030750">
    <property type="component" value="Unassembled WGS sequence"/>
</dbReference>
<organism evidence="2 3">
    <name type="scientific">Eimeria brunetti</name>
    <dbReference type="NCBI Taxonomy" id="51314"/>
    <lineage>
        <taxon>Eukaryota</taxon>
        <taxon>Sar</taxon>
        <taxon>Alveolata</taxon>
        <taxon>Apicomplexa</taxon>
        <taxon>Conoidasida</taxon>
        <taxon>Coccidia</taxon>
        <taxon>Eucoccidiorida</taxon>
        <taxon>Eimeriorina</taxon>
        <taxon>Eimeriidae</taxon>
        <taxon>Eimeria</taxon>
    </lineage>
</organism>
<reference evidence="2" key="1">
    <citation type="submission" date="2013-10" db="EMBL/GenBank/DDBJ databases">
        <title>Genomic analysis of the causative agents of coccidiosis in chickens.</title>
        <authorList>
            <person name="Reid A.J."/>
            <person name="Blake D."/>
            <person name="Billington K."/>
            <person name="Browne H."/>
            <person name="Dunn M."/>
            <person name="Hung S."/>
            <person name="Kawahara F."/>
            <person name="Miranda-Saavedra D."/>
            <person name="Mourier T."/>
            <person name="Nagra H."/>
            <person name="Otto T.D."/>
            <person name="Rawlings N."/>
            <person name="Sanchez A."/>
            <person name="Sanders M."/>
            <person name="Subramaniam C."/>
            <person name="Tay Y."/>
            <person name="Dear P."/>
            <person name="Doerig C."/>
            <person name="Gruber A."/>
            <person name="Parkinson J."/>
            <person name="Shirley M."/>
            <person name="Wan K.L."/>
            <person name="Berriman M."/>
            <person name="Tomley F."/>
            <person name="Pain A."/>
        </authorList>
    </citation>
    <scope>NUCLEOTIDE SEQUENCE [LARGE SCALE GENOMIC DNA]</scope>
    <source>
        <strain evidence="2">Houghton</strain>
    </source>
</reference>
<feature type="region of interest" description="Disordered" evidence="1">
    <location>
        <begin position="46"/>
        <end position="80"/>
    </location>
</feature>
<accession>U6LFD6</accession>
<proteinExistence type="predicted"/>
<dbReference type="EMBL" id="HG711471">
    <property type="protein sequence ID" value="CDJ49102.1"/>
    <property type="molecule type" value="Genomic_DNA"/>
</dbReference>
<reference evidence="2" key="2">
    <citation type="submission" date="2013-10" db="EMBL/GenBank/DDBJ databases">
        <authorList>
            <person name="Aslett M."/>
        </authorList>
    </citation>
    <scope>NUCLEOTIDE SEQUENCE [LARGE SCALE GENOMIC DNA]</scope>
    <source>
        <strain evidence="2">Houghton</strain>
    </source>
</reference>
<dbReference type="OrthoDB" id="345780at2759"/>
<dbReference type="VEuPathDB" id="ToxoDB:EBH_0081990"/>
<name>U6LFD6_9EIME</name>
<sequence length="80" mass="9299">MSDDDSIPLQKFHRVFLQNLSSLSPGSLVDVLAFVVAAKEVDTVLSKHQEQQQQQQQQQDQQQQQQQQQQEQQEQQEHSI</sequence>
<gene>
    <name evidence="2" type="ORF">EBH_0081990</name>
</gene>
<keyword evidence="3" id="KW-1185">Reference proteome</keyword>